<organism evidence="2 3">
    <name type="scientific">Candidatus Falkowbacteria bacterium CG10_big_fil_rev_8_21_14_0_10_39_9</name>
    <dbReference type="NCBI Taxonomy" id="1974566"/>
    <lineage>
        <taxon>Bacteria</taxon>
        <taxon>Candidatus Falkowiibacteriota</taxon>
    </lineage>
</organism>
<comment type="caution">
    <text evidence="2">The sequence shown here is derived from an EMBL/GenBank/DDBJ whole genome shotgun (WGS) entry which is preliminary data.</text>
</comment>
<gene>
    <name evidence="2" type="ORF">COT98_01390</name>
</gene>
<dbReference type="AlphaFoldDB" id="A0A2M6WQF8"/>
<feature type="signal peptide" evidence="1">
    <location>
        <begin position="1"/>
        <end position="26"/>
    </location>
</feature>
<dbReference type="Proteomes" id="UP000228900">
    <property type="component" value="Unassembled WGS sequence"/>
</dbReference>
<accession>A0A2M6WQF8</accession>
<dbReference type="EMBL" id="PFAQ01000021">
    <property type="protein sequence ID" value="PIT95037.1"/>
    <property type="molecule type" value="Genomic_DNA"/>
</dbReference>
<reference evidence="3" key="1">
    <citation type="submission" date="2017-09" db="EMBL/GenBank/DDBJ databases">
        <title>Depth-based differentiation of microbial function through sediment-hosted aquifers and enrichment of novel symbionts in the deep terrestrial subsurface.</title>
        <authorList>
            <person name="Probst A.J."/>
            <person name="Ladd B."/>
            <person name="Jarett J.K."/>
            <person name="Geller-Mcgrath D.E."/>
            <person name="Sieber C.M.K."/>
            <person name="Emerson J.B."/>
            <person name="Anantharaman K."/>
            <person name="Thomas B.C."/>
            <person name="Malmstrom R."/>
            <person name="Stieglmeier M."/>
            <person name="Klingl A."/>
            <person name="Woyke T."/>
            <person name="Ryan C.M."/>
            <person name="Banfield J.F."/>
        </authorList>
    </citation>
    <scope>NUCLEOTIDE SEQUENCE [LARGE SCALE GENOMIC DNA]</scope>
</reference>
<evidence type="ECO:0000313" key="2">
    <source>
        <dbReference type="EMBL" id="PIT95037.1"/>
    </source>
</evidence>
<feature type="chain" id="PRO_5014863290" evidence="1">
    <location>
        <begin position="27"/>
        <end position="69"/>
    </location>
</feature>
<evidence type="ECO:0000256" key="1">
    <source>
        <dbReference type="SAM" id="SignalP"/>
    </source>
</evidence>
<proteinExistence type="predicted"/>
<name>A0A2M6WQF8_9BACT</name>
<keyword evidence="1" id="KW-0732">Signal</keyword>
<sequence length="69" mass="7556">MNYRIISGLALISALFLGFWPGVSQAACVDPRDAKRYYMADGTTAYDVMRLLGLGITNQNLETISIGQL</sequence>
<evidence type="ECO:0000313" key="3">
    <source>
        <dbReference type="Proteomes" id="UP000228900"/>
    </source>
</evidence>
<protein>
    <submittedName>
        <fullName evidence="2">Uncharacterized protein</fullName>
    </submittedName>
</protein>